<dbReference type="PANTHER" id="PTHR31025">
    <property type="entry name" value="SI:CH211-196P9.1-RELATED"/>
    <property type="match status" value="1"/>
</dbReference>
<dbReference type="KEGG" id="foc:127750308"/>
<feature type="region of interest" description="Disordered" evidence="2">
    <location>
        <begin position="70"/>
        <end position="116"/>
    </location>
</feature>
<evidence type="ECO:0000313" key="3">
    <source>
        <dbReference type="Proteomes" id="UP000504606"/>
    </source>
</evidence>
<evidence type="ECO:0000256" key="2">
    <source>
        <dbReference type="SAM" id="MobiDB-lite"/>
    </source>
</evidence>
<dbReference type="RefSeq" id="XP_052127563.1">
    <property type="nucleotide sequence ID" value="XM_052271603.1"/>
</dbReference>
<proteinExistence type="predicted"/>
<dbReference type="OrthoDB" id="8196415at2759"/>
<feature type="compositionally biased region" description="Polar residues" evidence="2">
    <location>
        <begin position="71"/>
        <end position="80"/>
    </location>
</feature>
<dbReference type="Proteomes" id="UP000504606">
    <property type="component" value="Unplaced"/>
</dbReference>
<name>A0A9C6X1R1_FRAOC</name>
<feature type="coiled-coil region" evidence="1">
    <location>
        <begin position="289"/>
        <end position="319"/>
    </location>
</feature>
<reference evidence="4" key="1">
    <citation type="submission" date="2025-08" db="UniProtKB">
        <authorList>
            <consortium name="RefSeq"/>
        </authorList>
    </citation>
    <scope>IDENTIFICATION</scope>
    <source>
        <tissue evidence="4">Whole organism</tissue>
    </source>
</reference>
<evidence type="ECO:0000313" key="4">
    <source>
        <dbReference type="RefSeq" id="XP_052127563.1"/>
    </source>
</evidence>
<sequence>MDLKEQVKASVLRYLPDLDDTDAEKVGAHIVSMKLRKIDQLKDVRVEDLSGTGPLSIFDARALVRAWQHGETGQSENNTEFQDRTENQRAQRPGVQASSQEAGPSTSTRRSSTTHRNHREWDFDINWSDLYNISPQLKDRLKKGKKLTPRMRREVIKRLVSQVRNKVKGVKRDICVQVMMDMKEKYAASFSSELAGGKIGKKTMVFKMQSHFDDVRRAKRKTPTENEAPAIKPAYGCMKWRCASPQGETQESLEEKQEALKQHFETVRPAAWDWDFIHKTMEITYGEQRKVLNKQAESLETAKKQLLAANRNKKGKKNNPPAQEQNNENIVVLTTEEIRNKWPFLFHPSCMDKHFKVLTQKELLASFTAYFTPQEAGKPSQGENVMKFLLKKEKSNTEEYNTSAKKLAKMMRRQKDVLPPHNAELVTLLRLLVRKFQEDEEALFIKIDETATEDDIPKLDEIPKTPRLFIAGSKILKYSRIYFTVDGDVAGTADTLLEGIALLFGAYFVLNLNYDANAQITLEFIQRCIVLMNPIRGNKRPPKEAGGQFNPRSIHPALKKFDTKFEDFLVEEYGTHSSATSSEEML</sequence>
<evidence type="ECO:0000256" key="1">
    <source>
        <dbReference type="SAM" id="Coils"/>
    </source>
</evidence>
<keyword evidence="1" id="KW-0175">Coiled coil</keyword>
<protein>
    <submittedName>
        <fullName evidence="4">Uncharacterized protein LOC127750308</fullName>
    </submittedName>
</protein>
<accession>A0A9C6X1R1</accession>
<organism evidence="3 4">
    <name type="scientific">Frankliniella occidentalis</name>
    <name type="common">Western flower thrips</name>
    <name type="synonym">Euthrips occidentalis</name>
    <dbReference type="NCBI Taxonomy" id="133901"/>
    <lineage>
        <taxon>Eukaryota</taxon>
        <taxon>Metazoa</taxon>
        <taxon>Ecdysozoa</taxon>
        <taxon>Arthropoda</taxon>
        <taxon>Hexapoda</taxon>
        <taxon>Insecta</taxon>
        <taxon>Pterygota</taxon>
        <taxon>Neoptera</taxon>
        <taxon>Paraneoptera</taxon>
        <taxon>Thysanoptera</taxon>
        <taxon>Terebrantia</taxon>
        <taxon>Thripoidea</taxon>
        <taxon>Thripidae</taxon>
        <taxon>Frankliniella</taxon>
    </lineage>
</organism>
<dbReference type="GeneID" id="127750308"/>
<dbReference type="PANTHER" id="PTHR31025:SF22">
    <property type="entry name" value="IP13529P"/>
    <property type="match status" value="1"/>
</dbReference>
<keyword evidence="3" id="KW-1185">Reference proteome</keyword>
<gene>
    <name evidence="4" type="primary">LOC127750308</name>
</gene>
<dbReference type="AlphaFoldDB" id="A0A9C6X1R1"/>